<sequence>MSRESSYLDNAVNVLQSLLSPDALGNSGVLRFKSVQNHPVIKRIKEVGFSAFPPPPGSPSVNRDVIGDIANVICPHLTGSDLAISEVSNHSYSSIPFSQTMRAIAIHLFHQPHESDFLSFKPNYVHYKDLALLSEIAEADRLLMLKAALLSIHEMITMREEDNKARWKVEKPSMKKRANMLAKRADALRKELDSLETLGDCWTCQKALDAAEAEYDSARLQTIPPECSIKLVGAGFKVGVEAIWLENLMAPFQMSTVNAPSVGIQMNIGGDTREQAGMGFVSFRTDGLFLRSDNFPKSIKLDSFSARCEFVSNVPLTFKAKRRAWKVGSGLRISLKKIEPRMTTTSGNSVKPPQTLIRFIVEQVLKLLIASNLKKFLPHELGRYLEKVKPERMNSVYGTLSVSGPHAGDLEANICNKDNECSIRGRDLLNITRDQAISFVSFASNFAKVDLSSTARLAKYVKSKVNHENNKAVAPDLIKIWQKAYDTFCKINSPSEDAIIDFETLFCKHATHISRNPIDIKLELHHIDVSLESQPALKGLTNFFTRMIYESLGGRGVVYDETEELSEHDKKEMKAKPDNLLSGVRRSVNGVLIPLRRSFLILGNHLSRLSCSLEASVNNVEAKTSGPSPADLLIDMRNVEILASPSLPLTLGDFLTRNYLTTVKQGELDGERRRKRFMFELVKEESRREGGGEGEGEGEGDEGFEQVKLKGFFQNMRSKVVYDPLAMMEQKTIGMVELDLIKSCWKADGHENTEAGLRGEGLSKDNRHKPLLIHFNSELMRVKCKFMVILQELVFMVKELLLFGGAKFEEFSSEEEGDNTVMRDLSNRLGRIILIVLRIVSKHTSNEHFKFKLNSALRVAAEKGNNIVLNFEGNATSREDQMPLELQWETTFVDIVDDFKEILEDFRKGRGEGVADDGRFSPISNVLKSGRRRSSVERVQRFFGFAKGA</sequence>
<gene>
    <name evidence="1" type="ORF">TrCOL_g3166</name>
</gene>
<dbReference type="AlphaFoldDB" id="A0A9W7LBW0"/>
<protein>
    <submittedName>
        <fullName evidence="1">Uncharacterized protein</fullName>
    </submittedName>
</protein>
<reference evidence="2" key="1">
    <citation type="journal article" date="2023" name="Commun. Biol.">
        <title>Genome analysis of Parmales, the sister group of diatoms, reveals the evolutionary specialization of diatoms from phago-mixotrophs to photoautotrophs.</title>
        <authorList>
            <person name="Ban H."/>
            <person name="Sato S."/>
            <person name="Yoshikawa S."/>
            <person name="Yamada K."/>
            <person name="Nakamura Y."/>
            <person name="Ichinomiya M."/>
            <person name="Sato N."/>
            <person name="Blanc-Mathieu R."/>
            <person name="Endo H."/>
            <person name="Kuwata A."/>
            <person name="Ogata H."/>
        </authorList>
    </citation>
    <scope>NUCLEOTIDE SEQUENCE [LARGE SCALE GENOMIC DNA]</scope>
</reference>
<proteinExistence type="predicted"/>
<comment type="caution">
    <text evidence="1">The sequence shown here is derived from an EMBL/GenBank/DDBJ whole genome shotgun (WGS) entry which is preliminary data.</text>
</comment>
<evidence type="ECO:0000313" key="2">
    <source>
        <dbReference type="Proteomes" id="UP001165065"/>
    </source>
</evidence>
<name>A0A9W7LBW0_9STRA</name>
<dbReference type="Proteomes" id="UP001165065">
    <property type="component" value="Unassembled WGS sequence"/>
</dbReference>
<accession>A0A9W7LBW0</accession>
<evidence type="ECO:0000313" key="1">
    <source>
        <dbReference type="EMBL" id="GMI44904.1"/>
    </source>
</evidence>
<keyword evidence="2" id="KW-1185">Reference proteome</keyword>
<dbReference type="OrthoDB" id="192717at2759"/>
<dbReference type="EMBL" id="BRYA01000231">
    <property type="protein sequence ID" value="GMI44904.1"/>
    <property type="molecule type" value="Genomic_DNA"/>
</dbReference>
<organism evidence="1 2">
    <name type="scientific">Triparma columacea</name>
    <dbReference type="NCBI Taxonomy" id="722753"/>
    <lineage>
        <taxon>Eukaryota</taxon>
        <taxon>Sar</taxon>
        <taxon>Stramenopiles</taxon>
        <taxon>Ochrophyta</taxon>
        <taxon>Bolidophyceae</taxon>
        <taxon>Parmales</taxon>
        <taxon>Triparmaceae</taxon>
        <taxon>Triparma</taxon>
    </lineage>
</organism>